<comment type="caution">
    <text evidence="2">The sequence shown here is derived from an EMBL/GenBank/DDBJ whole genome shotgun (WGS) entry which is preliminary data.</text>
</comment>
<organism evidence="2 3">
    <name type="scientific">Caenorhabditis nigoni</name>
    <dbReference type="NCBI Taxonomy" id="1611254"/>
    <lineage>
        <taxon>Eukaryota</taxon>
        <taxon>Metazoa</taxon>
        <taxon>Ecdysozoa</taxon>
        <taxon>Nematoda</taxon>
        <taxon>Chromadorea</taxon>
        <taxon>Rhabditida</taxon>
        <taxon>Rhabditina</taxon>
        <taxon>Rhabditomorpha</taxon>
        <taxon>Rhabditoidea</taxon>
        <taxon>Rhabditidae</taxon>
        <taxon>Peloderinae</taxon>
        <taxon>Caenorhabditis</taxon>
    </lineage>
</organism>
<accession>A0A2G5SKG5</accession>
<evidence type="ECO:0000313" key="2">
    <source>
        <dbReference type="EMBL" id="PIC15403.1"/>
    </source>
</evidence>
<protein>
    <submittedName>
        <fullName evidence="2">Uncharacterized protein</fullName>
    </submittedName>
</protein>
<dbReference type="Proteomes" id="UP000230233">
    <property type="component" value="Chromosome X"/>
</dbReference>
<dbReference type="AlphaFoldDB" id="A0A2G5SKG5"/>
<evidence type="ECO:0000256" key="1">
    <source>
        <dbReference type="SAM" id="Coils"/>
    </source>
</evidence>
<dbReference type="EMBL" id="PDUG01000006">
    <property type="protein sequence ID" value="PIC15403.1"/>
    <property type="molecule type" value="Genomic_DNA"/>
</dbReference>
<feature type="coiled-coil region" evidence="1">
    <location>
        <begin position="88"/>
        <end position="157"/>
    </location>
</feature>
<dbReference type="STRING" id="1611254.A0A2G5SKG5"/>
<keyword evidence="3" id="KW-1185">Reference proteome</keyword>
<reference evidence="3" key="1">
    <citation type="submission" date="2017-10" db="EMBL/GenBank/DDBJ databases">
        <title>Rapid genome shrinkage in a self-fertile nematode reveals novel sperm competition proteins.</title>
        <authorList>
            <person name="Yin D."/>
            <person name="Schwarz E.M."/>
            <person name="Thomas C.G."/>
            <person name="Felde R.L."/>
            <person name="Korf I.F."/>
            <person name="Cutter A.D."/>
            <person name="Schartner C.M."/>
            <person name="Ralston E.J."/>
            <person name="Meyer B.J."/>
            <person name="Haag E.S."/>
        </authorList>
    </citation>
    <scope>NUCLEOTIDE SEQUENCE [LARGE SCALE GENOMIC DNA]</scope>
    <source>
        <strain evidence="3">JU1422</strain>
    </source>
</reference>
<sequence>MTTIGSKPGSSKDRPVEKYEKIEVITARRSSWTEAMQNQVTLRERKKLVKGYADIIGTSEKVVESVCGQLDVYSKCSERPKDVIEKPVRAFFDELDGWRREKDKLEEELAISRRAKDEVARKLEEVWKAAEKAEETIVELERALQKEKKTYRQAGRTN</sequence>
<evidence type="ECO:0000313" key="3">
    <source>
        <dbReference type="Proteomes" id="UP000230233"/>
    </source>
</evidence>
<keyword evidence="1" id="KW-0175">Coiled coil</keyword>
<gene>
    <name evidence="2" type="primary">Cnig_chr_X.g22391</name>
    <name evidence="2" type="ORF">B9Z55_022391</name>
</gene>
<proteinExistence type="predicted"/>
<name>A0A2G5SKG5_9PELO</name>